<evidence type="ECO:0000256" key="3">
    <source>
        <dbReference type="SAM" id="Phobius"/>
    </source>
</evidence>
<dbReference type="InterPro" id="IPR014782">
    <property type="entry name" value="Peptidase_M1_dom"/>
</dbReference>
<organism evidence="5 6">
    <name type="scientific">Bacillus thermozeamaize</name>
    <dbReference type="NCBI Taxonomy" id="230954"/>
    <lineage>
        <taxon>Bacteria</taxon>
        <taxon>Bacillati</taxon>
        <taxon>Bacillota</taxon>
        <taxon>Bacilli</taxon>
        <taxon>Bacillales</taxon>
        <taxon>Bacillaceae</taxon>
        <taxon>Bacillus</taxon>
    </lineage>
</organism>
<dbReference type="GO" id="GO:0008237">
    <property type="term" value="F:metallopeptidase activity"/>
    <property type="evidence" value="ECO:0007669"/>
    <property type="project" value="InterPro"/>
</dbReference>
<proteinExistence type="predicted"/>
<comment type="cofactor">
    <cofactor evidence="2">
        <name>Zn(2+)</name>
        <dbReference type="ChEBI" id="CHEBI:29105"/>
    </cofactor>
    <text evidence="2">Binds 1 zinc ion per subunit.</text>
</comment>
<evidence type="ECO:0000256" key="2">
    <source>
        <dbReference type="PIRSR" id="PIRSR634015-3"/>
    </source>
</evidence>
<feature type="transmembrane region" description="Helical" evidence="3">
    <location>
        <begin position="21"/>
        <end position="41"/>
    </location>
</feature>
<dbReference type="EMBL" id="LZRT01000097">
    <property type="protein sequence ID" value="OUM85753.1"/>
    <property type="molecule type" value="Genomic_DNA"/>
</dbReference>
<keyword evidence="3" id="KW-1133">Transmembrane helix</keyword>
<dbReference type="InterPro" id="IPR034015">
    <property type="entry name" value="M1_LTA4H"/>
</dbReference>
<feature type="binding site" evidence="2">
    <location>
        <position position="358"/>
    </location>
    <ligand>
        <name>Zn(2+)</name>
        <dbReference type="ChEBI" id="CHEBI:29105"/>
        <note>catalytic</note>
    </ligand>
</feature>
<dbReference type="Proteomes" id="UP000196475">
    <property type="component" value="Unassembled WGS sequence"/>
</dbReference>
<dbReference type="Pfam" id="PF01433">
    <property type="entry name" value="Peptidase_M1"/>
    <property type="match status" value="1"/>
</dbReference>
<protein>
    <recommendedName>
        <fullName evidence="4">Peptidase M1 membrane alanine aminopeptidase domain-containing protein</fullName>
    </recommendedName>
</protein>
<sequence>MLFFFWRWTDLPAFWRGKWRFIWLFVAGMMVFLLGWIWHAWFVRDEPGDLFLSAYDGEVLIDPIGKQMTGIWKWEGINRSDRLLNEVVFHVYPRQFQPDMPTRGRHWEPLLGEERLPGRYEIQRVVVNGRPVSYRQEGTLLYLDELNWRKKEKLQVVIHFLLRLPKNEGRLSYDQHAIWLGNWSPQLAVYERGTWHAYPYYPIGDPFYSRVADYRLKVSLPQGYTLITTGHDLLQGTPYGEWVQYEVSARRVRDFAMVVVDQQYAYLQEQVGNVTVNTWFLTSDDVRAATRLHQVAVQALQFYQEKFGPYPYEEFDVVRTSGFFGGMEYPGLAFVRGKFFEHPEDRYGTVVVAHETAHQWWYAAVGSDQVGEAWLDESLSEFSTMWFLSDIEPEYGQLYIAGKERYVASPPGDLKEKSGPVRRPLWEFADWETYDYDVYQRGAMALWRVYQQLGADKMMRFLQEYYREYQFREATGSDFQRLMIRHFGRERWEELAEQLQ</sequence>
<keyword evidence="3" id="KW-0812">Transmembrane</keyword>
<dbReference type="GO" id="GO:0008270">
    <property type="term" value="F:zinc ion binding"/>
    <property type="evidence" value="ECO:0007669"/>
    <property type="project" value="InterPro"/>
</dbReference>
<feature type="domain" description="Peptidase M1 membrane alanine aminopeptidase" evidence="4">
    <location>
        <begin position="295"/>
        <end position="484"/>
    </location>
</feature>
<name>A0A1Y3PEL8_9BACI</name>
<feature type="active site" description="Proton acceptor" evidence="1">
    <location>
        <position position="355"/>
    </location>
</feature>
<dbReference type="PANTHER" id="PTHR45726:SF3">
    <property type="entry name" value="LEUKOTRIENE A-4 HYDROLASE"/>
    <property type="match status" value="1"/>
</dbReference>
<evidence type="ECO:0000259" key="4">
    <source>
        <dbReference type="Pfam" id="PF01433"/>
    </source>
</evidence>
<feature type="binding site" evidence="2">
    <location>
        <position position="354"/>
    </location>
    <ligand>
        <name>Zn(2+)</name>
        <dbReference type="ChEBI" id="CHEBI:29105"/>
        <note>catalytic</note>
    </ligand>
</feature>
<evidence type="ECO:0000313" key="5">
    <source>
        <dbReference type="EMBL" id="OUM85753.1"/>
    </source>
</evidence>
<keyword evidence="2" id="KW-0862">Zinc</keyword>
<dbReference type="PANTHER" id="PTHR45726">
    <property type="entry name" value="LEUKOTRIENE A-4 HYDROLASE"/>
    <property type="match status" value="1"/>
</dbReference>
<dbReference type="SUPFAM" id="SSF55486">
    <property type="entry name" value="Metalloproteases ('zincins'), catalytic domain"/>
    <property type="match status" value="1"/>
</dbReference>
<dbReference type="Gene3D" id="1.10.390.10">
    <property type="entry name" value="Neutral Protease Domain 2"/>
    <property type="match status" value="1"/>
</dbReference>
<feature type="active site" description="Proton donor" evidence="1">
    <location>
        <position position="439"/>
    </location>
</feature>
<dbReference type="AlphaFoldDB" id="A0A1Y3PEL8"/>
<evidence type="ECO:0000256" key="1">
    <source>
        <dbReference type="PIRSR" id="PIRSR634015-1"/>
    </source>
</evidence>
<accession>A0A1Y3PEL8</accession>
<keyword evidence="2" id="KW-0479">Metal-binding</keyword>
<dbReference type="CDD" id="cd09604">
    <property type="entry name" value="M1_APN_like"/>
    <property type="match status" value="1"/>
</dbReference>
<feature type="binding site" evidence="2">
    <location>
        <position position="377"/>
    </location>
    <ligand>
        <name>Zn(2+)</name>
        <dbReference type="ChEBI" id="CHEBI:29105"/>
        <note>catalytic</note>
    </ligand>
</feature>
<evidence type="ECO:0000313" key="6">
    <source>
        <dbReference type="Proteomes" id="UP000196475"/>
    </source>
</evidence>
<dbReference type="InterPro" id="IPR027268">
    <property type="entry name" value="Peptidase_M4/M1_CTD_sf"/>
</dbReference>
<gene>
    <name evidence="5" type="ORF">BAA01_06365</name>
</gene>
<reference evidence="6" key="1">
    <citation type="submission" date="2016-06" db="EMBL/GenBank/DDBJ databases">
        <authorList>
            <person name="Nascimento L."/>
            <person name="Pereira R.V."/>
            <person name="Martins L.F."/>
            <person name="Quaggio R.B."/>
            <person name="Silva A.M."/>
            <person name="Setubal J.C."/>
        </authorList>
    </citation>
    <scope>NUCLEOTIDE SEQUENCE [LARGE SCALE GENOMIC DNA]</scope>
</reference>
<comment type="caution">
    <text evidence="5">The sequence shown here is derived from an EMBL/GenBank/DDBJ whole genome shotgun (WGS) entry which is preliminary data.</text>
</comment>
<keyword evidence="3" id="KW-0472">Membrane</keyword>